<dbReference type="CDD" id="cd01172">
    <property type="entry name" value="RfaE_like"/>
    <property type="match status" value="1"/>
</dbReference>
<dbReference type="GO" id="GO:0033786">
    <property type="term" value="F:heptose-1-phosphate adenylyltransferase activity"/>
    <property type="evidence" value="ECO:0007669"/>
    <property type="project" value="TreeGrafter"/>
</dbReference>
<dbReference type="Proteomes" id="UP000228621">
    <property type="component" value="Unassembled WGS sequence"/>
</dbReference>
<keyword evidence="3" id="KW-0808">Transferase</keyword>
<dbReference type="InterPro" id="IPR014729">
    <property type="entry name" value="Rossmann-like_a/b/a_fold"/>
</dbReference>
<keyword evidence="4" id="KW-0418">Kinase</keyword>
<evidence type="ECO:0000313" key="9">
    <source>
        <dbReference type="EMBL" id="PCK29615.1"/>
    </source>
</evidence>
<evidence type="ECO:0000256" key="2">
    <source>
        <dbReference type="ARBA" id="ARBA00003753"/>
    </source>
</evidence>
<comment type="caution">
    <text evidence="9">The sequence shown here is derived from an EMBL/GenBank/DDBJ whole genome shotgun (WGS) entry which is preliminary data.</text>
</comment>
<evidence type="ECO:0000259" key="7">
    <source>
        <dbReference type="Pfam" id="PF00294"/>
    </source>
</evidence>
<evidence type="ECO:0000256" key="5">
    <source>
        <dbReference type="ARBA" id="ARBA00023268"/>
    </source>
</evidence>
<feature type="domain" description="Carbohydrate kinase PfkB" evidence="7">
    <location>
        <begin position="172"/>
        <end position="472"/>
    </location>
</feature>
<organism evidence="9 10">
    <name type="scientific">Pseudoalteromonas piscicida</name>
    <dbReference type="NCBI Taxonomy" id="43662"/>
    <lineage>
        <taxon>Bacteria</taxon>
        <taxon>Pseudomonadati</taxon>
        <taxon>Pseudomonadota</taxon>
        <taxon>Gammaproteobacteria</taxon>
        <taxon>Alteromonadales</taxon>
        <taxon>Pseudoalteromonadaceae</taxon>
        <taxon>Pseudoalteromonas</taxon>
    </lineage>
</organism>
<keyword evidence="10" id="KW-1185">Reference proteome</keyword>
<comment type="function">
    <text evidence="2">Catalyzes the ADP transfer from ATP to D-glycero-beta-D-manno-heptose 1-phosphate, yielding ADP-D-glycero-beta-D-manno-heptose.</text>
</comment>
<name>A0A2A5JJJ5_PSEO7</name>
<dbReference type="GO" id="GO:0033785">
    <property type="term" value="F:heptose 7-phosphate kinase activity"/>
    <property type="evidence" value="ECO:0007669"/>
    <property type="project" value="TreeGrafter"/>
</dbReference>
<dbReference type="GO" id="GO:0016773">
    <property type="term" value="F:phosphotransferase activity, alcohol group as acceptor"/>
    <property type="evidence" value="ECO:0007669"/>
    <property type="project" value="InterPro"/>
</dbReference>
<evidence type="ECO:0000256" key="1">
    <source>
        <dbReference type="ARBA" id="ARBA00002319"/>
    </source>
</evidence>
<accession>A0A2A5JJJ5</accession>
<dbReference type="SUPFAM" id="SSF53613">
    <property type="entry name" value="Ribokinase-like"/>
    <property type="match status" value="1"/>
</dbReference>
<feature type="domain" description="Cytidyltransferase-like" evidence="8">
    <location>
        <begin position="14"/>
        <end position="104"/>
    </location>
</feature>
<evidence type="ECO:0000256" key="3">
    <source>
        <dbReference type="ARBA" id="ARBA00022679"/>
    </source>
</evidence>
<dbReference type="InterPro" id="IPR029056">
    <property type="entry name" value="Ribokinase-like"/>
</dbReference>
<gene>
    <name evidence="9" type="ORF">CEX98_21890</name>
</gene>
<dbReference type="InterPro" id="IPR011611">
    <property type="entry name" value="PfkB_dom"/>
</dbReference>
<dbReference type="Pfam" id="PF00294">
    <property type="entry name" value="PfkB"/>
    <property type="match status" value="1"/>
</dbReference>
<keyword evidence="5" id="KW-0511">Multifunctional enzyme</keyword>
<reference evidence="10" key="1">
    <citation type="journal article" date="2019" name="Genome Announc.">
        <title>Draft Genome Sequence of Pseudoalteromonas piscicida Strain 36Y ROTHPW, an Hypersaline Seawater Isolate from the South Coast of Sonora, Mexico.</title>
        <authorList>
            <person name="Sanchez-Diaz R."/>
            <person name="Molina-Garza Z.J."/>
            <person name="Cruz-Suarez L.E."/>
            <person name="Selvin J."/>
            <person name="Kiran G.S."/>
            <person name="Ibarra-Gamez J.C."/>
            <person name="Gomez-Gil B."/>
            <person name="Galaviz-Silva L."/>
        </authorList>
    </citation>
    <scope>NUCLEOTIDE SEQUENCE [LARGE SCALE GENOMIC DNA]</scope>
    <source>
        <strain evidence="10">36Y_RITHPW</strain>
    </source>
</reference>
<sequence>MKVDSDKNTKRILVIGNFDVLHPGHIRLLKFAKECGDVLTVAVNADKVMNIKSRVKQEDRLEMVKSLECVDETFLTTESPEALVERLQPYAIVKGREFEEKINPELKALHRYGGKLIFGSGEFEASLEHYVKKTTKLDTNFDFKELLAYASRHCISAKSMREHLDAVKSIRVIVIGELIVDEYVQGTAIGLSQEDPTIVMTPSKKNTFLGGAAITAGHIKSLGASHVSLYSLLGEDEAADYARAKVADYKVSPHFYIDESRPTPLKTRYRASNKTLLRVNQVRQHKISKELQHKIVTDLKKSLKNADLLVFSDFNYGLLPSTLVESLIQLCSEHKVKVVADSQTSSQVGDISRYKNIDLITPTEKEVRVALNNSDDGLVILAQKLTEKSKPSNLVITLAEEGILIHKPNDSFTHWENDRLPALNSNAVDPAGAGDCFLAASSLALAAGADIWHACYLGSLAAACQVASLGNTPLSSTTLEKTLEESFS</sequence>
<dbReference type="RefSeq" id="WP_099644113.1">
    <property type="nucleotide sequence ID" value="NZ_NKHF01000116.1"/>
</dbReference>
<evidence type="ECO:0000313" key="10">
    <source>
        <dbReference type="Proteomes" id="UP000228621"/>
    </source>
</evidence>
<protein>
    <submittedName>
        <fullName evidence="9">ADP-heptose synthase</fullName>
    </submittedName>
</protein>
<dbReference type="GO" id="GO:0005829">
    <property type="term" value="C:cytosol"/>
    <property type="evidence" value="ECO:0007669"/>
    <property type="project" value="TreeGrafter"/>
</dbReference>
<evidence type="ECO:0000256" key="4">
    <source>
        <dbReference type="ARBA" id="ARBA00022777"/>
    </source>
</evidence>
<dbReference type="AlphaFoldDB" id="A0A2A5JJJ5"/>
<evidence type="ECO:0000259" key="8">
    <source>
        <dbReference type="Pfam" id="PF01467"/>
    </source>
</evidence>
<dbReference type="InterPro" id="IPR011913">
    <property type="entry name" value="RfaE_dom_I"/>
</dbReference>
<dbReference type="PANTHER" id="PTHR46969">
    <property type="entry name" value="BIFUNCTIONAL PROTEIN HLDE"/>
    <property type="match status" value="1"/>
</dbReference>
<dbReference type="Pfam" id="PF01467">
    <property type="entry name" value="CTP_transf_like"/>
    <property type="match status" value="1"/>
</dbReference>
<comment type="function">
    <text evidence="1">Catalyzes the phosphorylation of D-glycero-D-manno-heptose 7-phosphate at the C-1 position to selectively form D-glycero-beta-D-manno-heptose-1,7-bisphosphate.</text>
</comment>
<dbReference type="InterPro" id="IPR004821">
    <property type="entry name" value="Cyt_trans-like"/>
</dbReference>
<dbReference type="NCBIfam" id="TIGR00125">
    <property type="entry name" value="cyt_tran_rel"/>
    <property type="match status" value="1"/>
</dbReference>
<dbReference type="PANTHER" id="PTHR46969:SF1">
    <property type="entry name" value="BIFUNCTIONAL PROTEIN HLDE"/>
    <property type="match status" value="1"/>
</dbReference>
<evidence type="ECO:0000256" key="6">
    <source>
        <dbReference type="ARBA" id="ARBA00023277"/>
    </source>
</evidence>
<dbReference type="OrthoDB" id="9802794at2"/>
<dbReference type="EMBL" id="NKHF01000116">
    <property type="protein sequence ID" value="PCK29615.1"/>
    <property type="molecule type" value="Genomic_DNA"/>
</dbReference>
<dbReference type="Gene3D" id="3.40.50.620">
    <property type="entry name" value="HUPs"/>
    <property type="match status" value="1"/>
</dbReference>
<keyword evidence="6" id="KW-0119">Carbohydrate metabolism</keyword>
<dbReference type="SUPFAM" id="SSF52374">
    <property type="entry name" value="Nucleotidylyl transferase"/>
    <property type="match status" value="1"/>
</dbReference>
<proteinExistence type="predicted"/>
<dbReference type="Gene3D" id="3.40.1190.20">
    <property type="match status" value="1"/>
</dbReference>